<dbReference type="AlphaFoldDB" id="A0A4C1UDV1"/>
<dbReference type="GO" id="GO:0016020">
    <property type="term" value="C:membrane"/>
    <property type="evidence" value="ECO:0007669"/>
    <property type="project" value="TreeGrafter"/>
</dbReference>
<dbReference type="PANTHER" id="PTHR10174:SF222">
    <property type="entry name" value="GH10083P-RELATED"/>
    <property type="match status" value="1"/>
</dbReference>
<dbReference type="PROSITE" id="PS50191">
    <property type="entry name" value="CRAL_TRIO"/>
    <property type="match status" value="1"/>
</dbReference>
<dbReference type="GO" id="GO:1902936">
    <property type="term" value="F:phosphatidylinositol bisphosphate binding"/>
    <property type="evidence" value="ECO:0007669"/>
    <property type="project" value="TreeGrafter"/>
</dbReference>
<evidence type="ECO:0000259" key="1">
    <source>
        <dbReference type="PROSITE" id="PS50191"/>
    </source>
</evidence>
<dbReference type="PRINTS" id="PR00180">
    <property type="entry name" value="CRETINALDHBP"/>
</dbReference>
<sequence length="311" mass="36203">MLPSNRSLVTITEVDKQKIRRFFEVDDEERINNGVATLADWCCRQEHFVEKKINTNILERLFVISKGSVEEAKRRVDSLLTTRGLMGELTLNKTAEEFKCHSELFTYATLPKMHPVDQTRVMVIHFFTDKLDDLSMLAFHRFCILLTEYRHNFDYALAERYILDMKNFSFNLITKLSPMLLRKVEILCTKGYGIKIKGIHILNAPSFVDKVVYILKQGMKEKIGRRIHAHGTLEDLHKHIPKEILPIDYGGEDRSLAELHAKWMEETFSTTMAEYCIAAERLVTDESRRSADKFNEEYMGMPGSFRKLNVD</sequence>
<dbReference type="InterPro" id="IPR036865">
    <property type="entry name" value="CRAL-TRIO_dom_sf"/>
</dbReference>
<organism evidence="2 3">
    <name type="scientific">Eumeta variegata</name>
    <name type="common">Bagworm moth</name>
    <name type="synonym">Eumeta japonica</name>
    <dbReference type="NCBI Taxonomy" id="151549"/>
    <lineage>
        <taxon>Eukaryota</taxon>
        <taxon>Metazoa</taxon>
        <taxon>Ecdysozoa</taxon>
        <taxon>Arthropoda</taxon>
        <taxon>Hexapoda</taxon>
        <taxon>Insecta</taxon>
        <taxon>Pterygota</taxon>
        <taxon>Neoptera</taxon>
        <taxon>Endopterygota</taxon>
        <taxon>Lepidoptera</taxon>
        <taxon>Glossata</taxon>
        <taxon>Ditrysia</taxon>
        <taxon>Tineoidea</taxon>
        <taxon>Psychidae</taxon>
        <taxon>Oiketicinae</taxon>
        <taxon>Eumeta</taxon>
    </lineage>
</organism>
<reference evidence="2 3" key="1">
    <citation type="journal article" date="2019" name="Commun. Biol.">
        <title>The bagworm genome reveals a unique fibroin gene that provides high tensile strength.</title>
        <authorList>
            <person name="Kono N."/>
            <person name="Nakamura H."/>
            <person name="Ohtoshi R."/>
            <person name="Tomita M."/>
            <person name="Numata K."/>
            <person name="Arakawa K."/>
        </authorList>
    </citation>
    <scope>NUCLEOTIDE SEQUENCE [LARGE SCALE GENOMIC DNA]</scope>
</reference>
<accession>A0A4C1UDV1</accession>
<dbReference type="CDD" id="cd00170">
    <property type="entry name" value="SEC14"/>
    <property type="match status" value="1"/>
</dbReference>
<keyword evidence="3" id="KW-1185">Reference proteome</keyword>
<dbReference type="Gene3D" id="3.40.525.10">
    <property type="entry name" value="CRAL-TRIO lipid binding domain"/>
    <property type="match status" value="1"/>
</dbReference>
<comment type="caution">
    <text evidence="2">The sequence shown here is derived from an EMBL/GenBank/DDBJ whole genome shotgun (WGS) entry which is preliminary data.</text>
</comment>
<dbReference type="Pfam" id="PF00650">
    <property type="entry name" value="CRAL_TRIO"/>
    <property type="match status" value="1"/>
</dbReference>
<dbReference type="SUPFAM" id="SSF52087">
    <property type="entry name" value="CRAL/TRIO domain"/>
    <property type="match status" value="1"/>
</dbReference>
<dbReference type="Gene3D" id="1.20.5.1200">
    <property type="entry name" value="Alpha-tocopherol transfer"/>
    <property type="match status" value="1"/>
</dbReference>
<name>A0A4C1UDV1_EUMVA</name>
<dbReference type="STRING" id="151549.A0A4C1UDV1"/>
<proteinExistence type="predicted"/>
<feature type="domain" description="CRAL-TRIO" evidence="1">
    <location>
        <begin position="115"/>
        <end position="257"/>
    </location>
</feature>
<dbReference type="PANTHER" id="PTHR10174">
    <property type="entry name" value="ALPHA-TOCOPHEROL TRANSFER PROTEIN-RELATED"/>
    <property type="match status" value="1"/>
</dbReference>
<protein>
    <submittedName>
        <fullName evidence="2">Alpha-tocopherol transfer protein</fullName>
    </submittedName>
</protein>
<dbReference type="EMBL" id="BGZK01000163">
    <property type="protein sequence ID" value="GBP24615.1"/>
    <property type="molecule type" value="Genomic_DNA"/>
</dbReference>
<gene>
    <name evidence="2" type="primary">TTPA</name>
    <name evidence="2" type="ORF">EVAR_79526_1</name>
</gene>
<dbReference type="Proteomes" id="UP000299102">
    <property type="component" value="Unassembled WGS sequence"/>
</dbReference>
<dbReference type="OrthoDB" id="6682367at2759"/>
<evidence type="ECO:0000313" key="3">
    <source>
        <dbReference type="Proteomes" id="UP000299102"/>
    </source>
</evidence>
<evidence type="ECO:0000313" key="2">
    <source>
        <dbReference type="EMBL" id="GBP24615.1"/>
    </source>
</evidence>
<dbReference type="InterPro" id="IPR001251">
    <property type="entry name" value="CRAL-TRIO_dom"/>
</dbReference>